<dbReference type="PROSITE" id="PS50005">
    <property type="entry name" value="TPR"/>
    <property type="match status" value="2"/>
</dbReference>
<keyword evidence="3" id="KW-0802">TPR repeat</keyword>
<evidence type="ECO:0000256" key="1">
    <source>
        <dbReference type="ARBA" id="ARBA00002550"/>
    </source>
</evidence>
<evidence type="ECO:0000259" key="4">
    <source>
        <dbReference type="Pfam" id="PF19440"/>
    </source>
</evidence>
<comment type="function">
    <text evidence="1">Involved in endocytosis.</text>
</comment>
<feature type="repeat" description="TPR" evidence="3">
    <location>
        <begin position="720"/>
        <end position="753"/>
    </location>
</feature>
<dbReference type="Proteomes" id="UP000694846">
    <property type="component" value="Unplaced"/>
</dbReference>
<proteinExistence type="inferred from homology"/>
<dbReference type="SMART" id="SM00028">
    <property type="entry name" value="TPR"/>
    <property type="match status" value="7"/>
</dbReference>
<evidence type="ECO:0000313" key="5">
    <source>
        <dbReference type="Proteomes" id="UP000694846"/>
    </source>
</evidence>
<dbReference type="PANTHER" id="PTHR23083">
    <property type="entry name" value="TETRATRICOPEPTIDE REPEAT PROTEIN, TPR"/>
    <property type="match status" value="1"/>
</dbReference>
<organism evidence="5 6">
    <name type="scientific">Sipha flava</name>
    <name type="common">yellow sugarcane aphid</name>
    <dbReference type="NCBI Taxonomy" id="143950"/>
    <lineage>
        <taxon>Eukaryota</taxon>
        <taxon>Metazoa</taxon>
        <taxon>Ecdysozoa</taxon>
        <taxon>Arthropoda</taxon>
        <taxon>Hexapoda</taxon>
        <taxon>Insecta</taxon>
        <taxon>Pterygota</taxon>
        <taxon>Neoptera</taxon>
        <taxon>Paraneoptera</taxon>
        <taxon>Hemiptera</taxon>
        <taxon>Sternorrhyncha</taxon>
        <taxon>Aphidomorpha</taxon>
        <taxon>Aphidoidea</taxon>
        <taxon>Aphididae</taxon>
        <taxon>Sipha</taxon>
    </lineage>
</organism>
<evidence type="ECO:0000313" key="6">
    <source>
        <dbReference type="RefSeq" id="XP_025416326.1"/>
    </source>
</evidence>
<dbReference type="InterPro" id="IPR045819">
    <property type="entry name" value="TTC7_N"/>
</dbReference>
<dbReference type="InterPro" id="IPR011990">
    <property type="entry name" value="TPR-like_helical_dom_sf"/>
</dbReference>
<protein>
    <submittedName>
        <fullName evidence="6">Tetratricopeptide repeat protein 7B</fullName>
    </submittedName>
</protein>
<dbReference type="Pfam" id="PF19440">
    <property type="entry name" value="TTC7_N"/>
    <property type="match status" value="1"/>
</dbReference>
<name>A0A8B8G147_9HEMI</name>
<dbReference type="GeneID" id="112687682"/>
<feature type="domain" description="Tetratricopeptide repeat protein 7 N-terminal" evidence="4">
    <location>
        <begin position="5"/>
        <end position="387"/>
    </location>
</feature>
<evidence type="ECO:0000256" key="2">
    <source>
        <dbReference type="ARBA" id="ARBA00038251"/>
    </source>
</evidence>
<dbReference type="OrthoDB" id="29013at2759"/>
<keyword evidence="5" id="KW-1185">Reference proteome</keyword>
<dbReference type="InterPro" id="IPR051722">
    <property type="entry name" value="Endocytosis_PI4K-reg_protein"/>
</dbReference>
<dbReference type="GO" id="GO:0072659">
    <property type="term" value="P:protein localization to plasma membrane"/>
    <property type="evidence" value="ECO:0007669"/>
    <property type="project" value="TreeGrafter"/>
</dbReference>
<dbReference type="GO" id="GO:0005886">
    <property type="term" value="C:plasma membrane"/>
    <property type="evidence" value="ECO:0007669"/>
    <property type="project" value="TreeGrafter"/>
</dbReference>
<accession>A0A8B8G147</accession>
<dbReference type="InterPro" id="IPR019734">
    <property type="entry name" value="TPR_rpt"/>
</dbReference>
<sequence length="834" mass="93764">MSSKNVKSTRVESDLAGCREEGNWSKILELAEQLSSSKALLYNLMVGEAKLEMFLEENPPIESNISKACVGLIEAKSYLTESISELSTQAGMSIDSHMLLAKLCYACGQYDEAMQHCTDAKLNSVIQTELQIRNIRILAESFAIKGICQEKLRPTSSSRFKKTEWIEGVIKNFEQAANLGILYLQELDHKENQLMLPSPLGSNAPSIVNTNTTSGTGSHSPQPVNMTHSLSILVETAILRLPLLLIESSNYSGAINTFRNILTACEAHGSHSIRLILTYQFAEFLLRKVSPKYYSLPTQNTPKKQLANIRRPKKYNTINMFMPRSEHEEIILLLIISEAMAARNAVLSQSPEFKEARIRAFSLATAIYDLLTIALVLWGQYNMLYESFERAMKFSADDTHVWMQQALCLESAGRHIKALEVLTQVIYMQPNAIVPCLLAARICYQHLFKMEDGLTWSQEALKREKVHSQNLLSRCHLYIGIGAQCMALTSFLKSVKDKYHALCYESLTKAQQLDPNDHLVHYYIAFYYACLAKVPEATIKVRQALSLNPEHTPSLQLAILLLSAQKKINEAKALLESSLEDFPDHIGLLFIRARIELQIEASDVALVTAKHMLTMCKASASHEGSPSIEHTDTRSIFQLYTTEYSDKDTNSLGPTRIEQALSEVASSISSLVPQRPVTNTVWHTQQNVWLLLAEIYLSQDQFDAANNCLLEAASIFPLSHHIMFMRGLFHEKRNEFSEAKQCYQNAVTVHPSHLKSLQHLGLMYHYLGSHRLAEKTLRDAAKINPYSPETWYNLGKVLESLGETNSATDSMATALQVEMVSPIMQYTSIPLPFD</sequence>
<reference evidence="6" key="1">
    <citation type="submission" date="2025-08" db="UniProtKB">
        <authorList>
            <consortium name="RefSeq"/>
        </authorList>
    </citation>
    <scope>IDENTIFICATION</scope>
    <source>
        <tissue evidence="6">Whole body</tissue>
    </source>
</reference>
<gene>
    <name evidence="6" type="primary">LOC112687682</name>
</gene>
<dbReference type="AlphaFoldDB" id="A0A8B8G147"/>
<dbReference type="RefSeq" id="XP_025416326.1">
    <property type="nucleotide sequence ID" value="XM_025560541.1"/>
</dbReference>
<dbReference type="SUPFAM" id="SSF48452">
    <property type="entry name" value="TPR-like"/>
    <property type="match status" value="1"/>
</dbReference>
<dbReference type="Gene3D" id="1.25.40.10">
    <property type="entry name" value="Tetratricopeptide repeat domain"/>
    <property type="match status" value="2"/>
</dbReference>
<feature type="repeat" description="TPR" evidence="3">
    <location>
        <begin position="754"/>
        <end position="787"/>
    </location>
</feature>
<comment type="similarity">
    <text evidence="2">Belongs to the YPP1 family.</text>
</comment>
<dbReference type="CTD" id="225049"/>
<dbReference type="Pfam" id="PF13181">
    <property type="entry name" value="TPR_8"/>
    <property type="match status" value="2"/>
</dbReference>
<dbReference type="GO" id="GO:0046854">
    <property type="term" value="P:phosphatidylinositol phosphate biosynthetic process"/>
    <property type="evidence" value="ECO:0007669"/>
    <property type="project" value="TreeGrafter"/>
</dbReference>
<evidence type="ECO:0000256" key="3">
    <source>
        <dbReference type="PROSITE-ProRule" id="PRU00339"/>
    </source>
</evidence>
<dbReference type="PANTHER" id="PTHR23083:SF464">
    <property type="entry name" value="TETRATRICOPEPTIDE REPEAT DOMAIN 7, ISOFORM A"/>
    <property type="match status" value="1"/>
</dbReference>